<dbReference type="Proteomes" id="UP000198765">
    <property type="component" value="Chromosome I"/>
</dbReference>
<evidence type="ECO:0000256" key="5">
    <source>
        <dbReference type="ARBA" id="ARBA00022989"/>
    </source>
</evidence>
<dbReference type="GO" id="GO:0005886">
    <property type="term" value="C:plasma membrane"/>
    <property type="evidence" value="ECO:0007669"/>
    <property type="project" value="UniProtKB-SubCell"/>
</dbReference>
<keyword evidence="10" id="KW-1185">Reference proteome</keyword>
<proteinExistence type="inferred from homology"/>
<dbReference type="Gene3D" id="2.60.40.2880">
    <property type="entry name" value="MmpS1-5, C-terminal soluble domain"/>
    <property type="match status" value="1"/>
</dbReference>
<dbReference type="EMBL" id="LT594324">
    <property type="protein sequence ID" value="SBT51383.1"/>
    <property type="molecule type" value="Genomic_DNA"/>
</dbReference>
<comment type="similarity">
    <text evidence="2">Belongs to the MmpS family.</text>
</comment>
<gene>
    <name evidence="9" type="ORF">GA0070621_4038</name>
</gene>
<dbReference type="PATRIC" id="fig|299146.4.peg.4178"/>
<evidence type="ECO:0000313" key="10">
    <source>
        <dbReference type="Proteomes" id="UP000198765"/>
    </source>
</evidence>
<evidence type="ECO:0000256" key="4">
    <source>
        <dbReference type="ARBA" id="ARBA00022692"/>
    </source>
</evidence>
<keyword evidence="5 8" id="KW-1133">Transmembrane helix</keyword>
<feature type="region of interest" description="Disordered" evidence="7">
    <location>
        <begin position="1"/>
        <end position="124"/>
    </location>
</feature>
<sequence length="303" mass="30346">MSEATPSPDPQPGGSPTDPTASPAVPTPAPWTPPDPLAAPTPWAPSPMPWSPVDESGTTGPPGATGLPGTTGVPGVAGLPGAPAPTGYPAPTGHPAPTGPAGPLGGPVPAPGATPPPGHPWPGHPTPAWPPASYPPPYAYPGPPPPANGGRTAAIVVGIVIAVLALVFCGCVGLGVLGSFYDEQVSSSEPYEPGYGVPDEEVASVPPNNPATTPSGGPGSLTVTYEVTGGDSAYIQFYDANGDFFQVEDVQTPWRMAFTANDRERVQIIASPTQSGEVSCKITINGKVVSQNSGENAATCFGW</sequence>
<feature type="transmembrane region" description="Helical" evidence="8">
    <location>
        <begin position="153"/>
        <end position="177"/>
    </location>
</feature>
<evidence type="ECO:0000256" key="1">
    <source>
        <dbReference type="ARBA" id="ARBA00004236"/>
    </source>
</evidence>
<keyword evidence="6 8" id="KW-0472">Membrane</keyword>
<keyword evidence="3" id="KW-1003">Cell membrane</keyword>
<keyword evidence="4 8" id="KW-0812">Transmembrane</keyword>
<protein>
    <submittedName>
        <fullName evidence="9">Membrane protein</fullName>
    </submittedName>
</protein>
<reference evidence="9 10" key="1">
    <citation type="submission" date="2016-06" db="EMBL/GenBank/DDBJ databases">
        <authorList>
            <person name="Kjaerup R.B."/>
            <person name="Dalgaard T.S."/>
            <person name="Juul-Madsen H.R."/>
        </authorList>
    </citation>
    <scope>NUCLEOTIDE SEQUENCE [LARGE SCALE GENOMIC DNA]</scope>
    <source>
        <strain evidence="9 10">DSM 45248</strain>
    </source>
</reference>
<dbReference type="RefSeq" id="WP_091198191.1">
    <property type="nucleotide sequence ID" value="NZ_LT594324.1"/>
</dbReference>
<dbReference type="AlphaFoldDB" id="A0A1A9A5A1"/>
<feature type="compositionally biased region" description="Pro residues" evidence="7">
    <location>
        <begin position="82"/>
        <end position="124"/>
    </location>
</feature>
<dbReference type="OrthoDB" id="3406002at2"/>
<dbReference type="PRINTS" id="PR01217">
    <property type="entry name" value="PRICHEXTENSN"/>
</dbReference>
<evidence type="ECO:0000256" key="2">
    <source>
        <dbReference type="ARBA" id="ARBA00007531"/>
    </source>
</evidence>
<feature type="compositionally biased region" description="Low complexity" evidence="7">
    <location>
        <begin position="15"/>
        <end position="24"/>
    </location>
</feature>
<feature type="compositionally biased region" description="Pro residues" evidence="7">
    <location>
        <begin position="25"/>
        <end position="50"/>
    </location>
</feature>
<dbReference type="InterPro" id="IPR038468">
    <property type="entry name" value="MmpS_C"/>
</dbReference>
<evidence type="ECO:0000256" key="3">
    <source>
        <dbReference type="ARBA" id="ARBA00022475"/>
    </source>
</evidence>
<evidence type="ECO:0000256" key="6">
    <source>
        <dbReference type="ARBA" id="ARBA00023136"/>
    </source>
</evidence>
<evidence type="ECO:0000313" key="9">
    <source>
        <dbReference type="EMBL" id="SBT51383.1"/>
    </source>
</evidence>
<dbReference type="InterPro" id="IPR008693">
    <property type="entry name" value="MmpS"/>
</dbReference>
<feature type="region of interest" description="Disordered" evidence="7">
    <location>
        <begin position="188"/>
        <end position="218"/>
    </location>
</feature>
<evidence type="ECO:0000256" key="8">
    <source>
        <dbReference type="SAM" id="Phobius"/>
    </source>
</evidence>
<accession>A0A1A9A5A1</accession>
<evidence type="ECO:0000256" key="7">
    <source>
        <dbReference type="SAM" id="MobiDB-lite"/>
    </source>
</evidence>
<comment type="subcellular location">
    <subcellularLocation>
        <location evidence="1">Cell membrane</location>
    </subcellularLocation>
</comment>
<feature type="compositionally biased region" description="Low complexity" evidence="7">
    <location>
        <begin position="57"/>
        <end position="81"/>
    </location>
</feature>
<organism evidence="9 10">
    <name type="scientific">Micromonospora narathiwatensis</name>
    <dbReference type="NCBI Taxonomy" id="299146"/>
    <lineage>
        <taxon>Bacteria</taxon>
        <taxon>Bacillati</taxon>
        <taxon>Actinomycetota</taxon>
        <taxon>Actinomycetes</taxon>
        <taxon>Micromonosporales</taxon>
        <taxon>Micromonosporaceae</taxon>
        <taxon>Micromonospora</taxon>
    </lineage>
</organism>
<name>A0A1A9A5A1_9ACTN</name>
<dbReference type="Pfam" id="PF05423">
    <property type="entry name" value="Mycobact_memb"/>
    <property type="match status" value="1"/>
</dbReference>